<protein>
    <recommendedName>
        <fullName evidence="15">cGMP-dependent protein kinase</fullName>
    </recommendedName>
</protein>
<evidence type="ECO:0000256" key="3">
    <source>
        <dbReference type="ARBA" id="ARBA00022679"/>
    </source>
</evidence>
<accession>A0AB34JUU7</accession>
<dbReference type="SUPFAM" id="SSF51206">
    <property type="entry name" value="cAMP-binding domain-like"/>
    <property type="match status" value="2"/>
</dbReference>
<dbReference type="Pfam" id="PF02893">
    <property type="entry name" value="GRAM"/>
    <property type="match status" value="1"/>
</dbReference>
<organism evidence="13 14">
    <name type="scientific">Prymnesium parvum</name>
    <name type="common">Toxic golden alga</name>
    <dbReference type="NCBI Taxonomy" id="97485"/>
    <lineage>
        <taxon>Eukaryota</taxon>
        <taxon>Haptista</taxon>
        <taxon>Haptophyta</taxon>
        <taxon>Prymnesiophyceae</taxon>
        <taxon>Prymnesiales</taxon>
        <taxon>Prymnesiaceae</taxon>
        <taxon>Prymnesium</taxon>
    </lineage>
</organism>
<dbReference type="EMBL" id="JBGBPQ010000004">
    <property type="protein sequence ID" value="KAL1525484.1"/>
    <property type="molecule type" value="Genomic_DNA"/>
</dbReference>
<dbReference type="SMART" id="SM00100">
    <property type="entry name" value="cNMP"/>
    <property type="match status" value="2"/>
</dbReference>
<dbReference type="InterPro" id="IPR008271">
    <property type="entry name" value="Ser/Thr_kinase_AS"/>
</dbReference>
<feature type="compositionally biased region" description="Polar residues" evidence="9">
    <location>
        <begin position="1"/>
        <end position="10"/>
    </location>
</feature>
<dbReference type="Pfam" id="PF00069">
    <property type="entry name" value="Pkinase"/>
    <property type="match status" value="1"/>
</dbReference>
<dbReference type="PROSITE" id="PS50011">
    <property type="entry name" value="PROTEIN_KINASE_DOM"/>
    <property type="match status" value="1"/>
</dbReference>
<feature type="binding site" evidence="8">
    <location>
        <position position="671"/>
    </location>
    <ligand>
        <name>ATP</name>
        <dbReference type="ChEBI" id="CHEBI:30616"/>
    </ligand>
</feature>
<dbReference type="SMART" id="SM00568">
    <property type="entry name" value="GRAM"/>
    <property type="match status" value="1"/>
</dbReference>
<dbReference type="InterPro" id="IPR000719">
    <property type="entry name" value="Prot_kinase_dom"/>
</dbReference>
<dbReference type="InterPro" id="IPR036305">
    <property type="entry name" value="RGS_sf"/>
</dbReference>
<dbReference type="InterPro" id="IPR017441">
    <property type="entry name" value="Protein_kinase_ATP_BS"/>
</dbReference>
<reference evidence="13 14" key="1">
    <citation type="journal article" date="2024" name="Science">
        <title>Giant polyketide synthase enzymes in the biosynthesis of giant marine polyether toxins.</title>
        <authorList>
            <person name="Fallon T.R."/>
            <person name="Shende V.V."/>
            <person name="Wierzbicki I.H."/>
            <person name="Pendleton A.L."/>
            <person name="Watervoot N.F."/>
            <person name="Auber R.P."/>
            <person name="Gonzalez D.J."/>
            <person name="Wisecaver J.H."/>
            <person name="Moore B.S."/>
        </authorList>
    </citation>
    <scope>NUCLEOTIDE SEQUENCE [LARGE SCALE GENOMIC DNA]</scope>
    <source>
        <strain evidence="13 14">12B1</strain>
    </source>
</reference>
<feature type="domain" description="RGS" evidence="12">
    <location>
        <begin position="485"/>
        <end position="627"/>
    </location>
</feature>
<dbReference type="InterPro" id="IPR044926">
    <property type="entry name" value="RGS_subdomain_2"/>
</dbReference>
<dbReference type="PROSITE" id="PS00107">
    <property type="entry name" value="PROTEIN_KINASE_ATP"/>
    <property type="match status" value="1"/>
</dbReference>
<feature type="region of interest" description="Disordered" evidence="9">
    <location>
        <begin position="1"/>
        <end position="24"/>
    </location>
</feature>
<evidence type="ECO:0000256" key="7">
    <source>
        <dbReference type="ARBA" id="ARBA00022992"/>
    </source>
</evidence>
<dbReference type="Gene3D" id="2.60.120.10">
    <property type="entry name" value="Jelly Rolls"/>
    <property type="match status" value="2"/>
</dbReference>
<name>A0AB34JUU7_PRYPA</name>
<evidence type="ECO:0000256" key="6">
    <source>
        <dbReference type="ARBA" id="ARBA00022840"/>
    </source>
</evidence>
<dbReference type="InterPro" id="IPR000595">
    <property type="entry name" value="cNMP-bd_dom"/>
</dbReference>
<dbReference type="GO" id="GO:0030553">
    <property type="term" value="F:cGMP binding"/>
    <property type="evidence" value="ECO:0007669"/>
    <property type="project" value="UniProtKB-KW"/>
</dbReference>
<dbReference type="Proteomes" id="UP001515480">
    <property type="component" value="Unassembled WGS sequence"/>
</dbReference>
<proteinExistence type="predicted"/>
<feature type="domain" description="Cyclic nucleotide-binding" evidence="11">
    <location>
        <begin position="335"/>
        <end position="440"/>
    </location>
</feature>
<dbReference type="SMART" id="SM00315">
    <property type="entry name" value="RGS"/>
    <property type="match status" value="1"/>
</dbReference>
<keyword evidence="1" id="KW-0723">Serine/threonine-protein kinase</keyword>
<dbReference type="InterPro" id="IPR011993">
    <property type="entry name" value="PH-like_dom_sf"/>
</dbReference>
<keyword evidence="6 8" id="KW-0067">ATP-binding</keyword>
<evidence type="ECO:0000256" key="9">
    <source>
        <dbReference type="SAM" id="MobiDB-lite"/>
    </source>
</evidence>
<dbReference type="PANTHER" id="PTHR24355:SF18">
    <property type="entry name" value="G PROTEIN-COUPLED RECEPTOR KINASE"/>
    <property type="match status" value="1"/>
</dbReference>
<dbReference type="GO" id="GO:0004674">
    <property type="term" value="F:protein serine/threonine kinase activity"/>
    <property type="evidence" value="ECO:0007669"/>
    <property type="project" value="UniProtKB-KW"/>
</dbReference>
<dbReference type="GO" id="GO:0005524">
    <property type="term" value="F:ATP binding"/>
    <property type="evidence" value="ECO:0007669"/>
    <property type="project" value="UniProtKB-UniRule"/>
</dbReference>
<gene>
    <name evidence="13" type="ORF">AB1Y20_020340</name>
</gene>
<keyword evidence="2" id="KW-0140">cGMP</keyword>
<dbReference type="SMART" id="SM00220">
    <property type="entry name" value="S_TKc"/>
    <property type="match status" value="1"/>
</dbReference>
<feature type="domain" description="Protein kinase" evidence="10">
    <location>
        <begin position="642"/>
        <end position="899"/>
    </location>
</feature>
<dbReference type="SUPFAM" id="SSF48097">
    <property type="entry name" value="Regulator of G-protein signaling, RGS"/>
    <property type="match status" value="1"/>
</dbReference>
<evidence type="ECO:0000313" key="14">
    <source>
        <dbReference type="Proteomes" id="UP001515480"/>
    </source>
</evidence>
<dbReference type="CDD" id="cd00038">
    <property type="entry name" value="CAP_ED"/>
    <property type="match status" value="2"/>
</dbReference>
<dbReference type="PROSITE" id="PS50132">
    <property type="entry name" value="RGS"/>
    <property type="match status" value="1"/>
</dbReference>
<evidence type="ECO:0000256" key="1">
    <source>
        <dbReference type="ARBA" id="ARBA00022527"/>
    </source>
</evidence>
<keyword evidence="4 8" id="KW-0547">Nucleotide-binding</keyword>
<comment type="caution">
    <text evidence="13">The sequence shown here is derived from an EMBL/GenBank/DDBJ whole genome shotgun (WGS) entry which is preliminary data.</text>
</comment>
<evidence type="ECO:0000256" key="8">
    <source>
        <dbReference type="PROSITE-ProRule" id="PRU10141"/>
    </source>
</evidence>
<evidence type="ECO:0000313" key="13">
    <source>
        <dbReference type="EMBL" id="KAL1525484.1"/>
    </source>
</evidence>
<dbReference type="Gene3D" id="1.10.510.10">
    <property type="entry name" value="Transferase(Phosphotransferase) domain 1"/>
    <property type="match status" value="1"/>
</dbReference>
<evidence type="ECO:0000256" key="2">
    <source>
        <dbReference type="ARBA" id="ARBA00022535"/>
    </source>
</evidence>
<dbReference type="Gene3D" id="2.30.29.30">
    <property type="entry name" value="Pleckstrin-homology domain (PH domain)/Phosphotyrosine-binding domain (PTB)"/>
    <property type="match status" value="1"/>
</dbReference>
<keyword evidence="5" id="KW-0418">Kinase</keyword>
<sequence length="984" mass="109670">MGCTSSTPSSEAPAENGQPKPAASTQQHYSFVQSLFEKVGTARQLSAGEAFISQDKMGGAAFFIKSGSVELKLSGEKGEQTLATRGPGDILGELSLLLGLPSTVTAVAADTVSVIEVQHVQLMAQLREEPAQAGRLFKAIATILAERISELSGIMRSNVVAAAAPSQNRPKQVGMGSTDIAKMRGLFGLPKEEKLIGVYKCSVTREINAQKEDQPNVGELFIFESHIAFDLKMFAFHKQWVIDARDVVKLLKTSSNEDVVQIQCKGSSYEVHFNDNCQEACLVIEACRLGANTAALSNTSADEVTDPAEDLDNFKHMIEPIIMNAEDNHKKHQALDFDLQEEDWKHFMTGAKQLKFRKGQYVLQEGQATAALYQIIQGKLRVELQLKDRAQAVVVGYRTAGEMFGETSLLKSGVATASIAADEDATLICLEGTFLEQLFMHKPELPSRFFCFIAAYQADRLYKLTQTAAQAQGPQVTAVNRLRIPLTDVLSNPAYCGVFRKYLSRELDQNPTKKGAEFSPKLAMDAFNFFTACKSFRTLPSLDALCATAKELASTFVHDPASDQYLAFLDEDTRNLLSESIKELSEGKITNTTGRRIFSNAENSVFAFLEKNTFEPFLGSPHYQYILELKVKEGIVPKLQDFQVLRVLGEGGFGQVIEVVKRDCGVHYAMKVMQKEAMKQNLGSSWRKKIALEAYLLAALSHPFMVNLKYAFQNADFLCLVMDLVPSGDLSEFVLTAKRLTPEQTNWAMMEVTEVISYMHSQKILYRDLKPENLLVDDEGHVRLIDMGLAIRWTGDKPRRSSRVGTDCYMAPEVRWARKQNQSYGTSCDWYTVGVLLYEFSNGALPFTKRDTYQPVYREGTWPNADCKDLCEGLLVQDWRKRTGCGSQGVDEIKKHPYFKHVDWEIVTACKIKSPMKGVKGLPKRKKDKEVQAQRTAGYIAESDNKDVVESVAKMDTVEQWDFVATTAITDEYMESMYMAVSSI</sequence>
<evidence type="ECO:0008006" key="15">
    <source>
        <dbReference type="Google" id="ProtNLM"/>
    </source>
</evidence>
<keyword evidence="7" id="KW-0142">cGMP-binding</keyword>
<dbReference type="Pfam" id="PF00615">
    <property type="entry name" value="RGS"/>
    <property type="match status" value="1"/>
</dbReference>
<keyword evidence="3" id="KW-0808">Transferase</keyword>
<dbReference type="SUPFAM" id="SSF56112">
    <property type="entry name" value="Protein kinase-like (PK-like)"/>
    <property type="match status" value="1"/>
</dbReference>
<keyword evidence="14" id="KW-1185">Reference proteome</keyword>
<dbReference type="InterPro" id="IPR018490">
    <property type="entry name" value="cNMP-bd_dom_sf"/>
</dbReference>
<evidence type="ECO:0000259" key="12">
    <source>
        <dbReference type="PROSITE" id="PS50132"/>
    </source>
</evidence>
<dbReference type="InterPro" id="IPR016137">
    <property type="entry name" value="RGS"/>
</dbReference>
<feature type="domain" description="Cyclic nucleotide-binding" evidence="11">
    <location>
        <begin position="43"/>
        <end position="117"/>
    </location>
</feature>
<dbReference type="InterPro" id="IPR014710">
    <property type="entry name" value="RmlC-like_jellyroll"/>
</dbReference>
<evidence type="ECO:0000259" key="11">
    <source>
        <dbReference type="PROSITE" id="PS50042"/>
    </source>
</evidence>
<dbReference type="PROSITE" id="PS50042">
    <property type="entry name" value="CNMP_BINDING_3"/>
    <property type="match status" value="2"/>
</dbReference>
<dbReference type="Gene3D" id="1.10.167.10">
    <property type="entry name" value="Regulator of G-protein Signalling 4, domain 2"/>
    <property type="match status" value="1"/>
</dbReference>
<evidence type="ECO:0000256" key="5">
    <source>
        <dbReference type="ARBA" id="ARBA00022777"/>
    </source>
</evidence>
<dbReference type="InterPro" id="IPR004182">
    <property type="entry name" value="GRAM"/>
</dbReference>
<dbReference type="InterPro" id="IPR011009">
    <property type="entry name" value="Kinase-like_dom_sf"/>
</dbReference>
<dbReference type="Gene3D" id="3.30.200.20">
    <property type="entry name" value="Phosphorylase Kinase, domain 1"/>
    <property type="match status" value="1"/>
</dbReference>
<dbReference type="AlphaFoldDB" id="A0AB34JUU7"/>
<dbReference type="Pfam" id="PF00027">
    <property type="entry name" value="cNMP_binding"/>
    <property type="match status" value="2"/>
</dbReference>
<dbReference type="PROSITE" id="PS00108">
    <property type="entry name" value="PROTEIN_KINASE_ST"/>
    <property type="match status" value="1"/>
</dbReference>
<dbReference type="PANTHER" id="PTHR24355">
    <property type="entry name" value="G PROTEIN-COUPLED RECEPTOR KINASE/RIBOSOMAL PROTEIN S6 KINASE"/>
    <property type="match status" value="1"/>
</dbReference>
<evidence type="ECO:0000259" key="10">
    <source>
        <dbReference type="PROSITE" id="PS50011"/>
    </source>
</evidence>
<evidence type="ECO:0000256" key="4">
    <source>
        <dbReference type="ARBA" id="ARBA00022741"/>
    </source>
</evidence>